<dbReference type="EMBL" id="CM042014">
    <property type="protein sequence ID" value="KAI3724208.1"/>
    <property type="molecule type" value="Genomic_DNA"/>
</dbReference>
<comment type="caution">
    <text evidence="1">The sequence shown here is derived from an EMBL/GenBank/DDBJ whole genome shotgun (WGS) entry which is preliminary data.</text>
</comment>
<proteinExistence type="predicted"/>
<sequence>MNIRCIQPSIKVRYYSLHLTTWCFHDSFACIACLFSMESRFRIRGNKLSRHTPTHSTSGATYRTDRTRCTGPH</sequence>
<dbReference type="Proteomes" id="UP001055811">
    <property type="component" value="Linkage Group LG06"/>
</dbReference>
<reference evidence="1 2" key="2">
    <citation type="journal article" date="2022" name="Mol. Ecol. Resour.">
        <title>The genomes of chicory, endive, great burdock and yacon provide insights into Asteraceae paleo-polyploidization history and plant inulin production.</title>
        <authorList>
            <person name="Fan W."/>
            <person name="Wang S."/>
            <person name="Wang H."/>
            <person name="Wang A."/>
            <person name="Jiang F."/>
            <person name="Liu H."/>
            <person name="Zhao H."/>
            <person name="Xu D."/>
            <person name="Zhang Y."/>
        </authorList>
    </citation>
    <scope>NUCLEOTIDE SEQUENCE [LARGE SCALE GENOMIC DNA]</scope>
    <source>
        <strain evidence="2">cv. Punajuju</strain>
        <tissue evidence="1">Leaves</tissue>
    </source>
</reference>
<keyword evidence="2" id="KW-1185">Reference proteome</keyword>
<name>A0ACB9BQJ7_CICIN</name>
<gene>
    <name evidence="1" type="ORF">L2E82_35978</name>
</gene>
<organism evidence="1 2">
    <name type="scientific">Cichorium intybus</name>
    <name type="common">Chicory</name>
    <dbReference type="NCBI Taxonomy" id="13427"/>
    <lineage>
        <taxon>Eukaryota</taxon>
        <taxon>Viridiplantae</taxon>
        <taxon>Streptophyta</taxon>
        <taxon>Embryophyta</taxon>
        <taxon>Tracheophyta</taxon>
        <taxon>Spermatophyta</taxon>
        <taxon>Magnoliopsida</taxon>
        <taxon>eudicotyledons</taxon>
        <taxon>Gunneridae</taxon>
        <taxon>Pentapetalae</taxon>
        <taxon>asterids</taxon>
        <taxon>campanulids</taxon>
        <taxon>Asterales</taxon>
        <taxon>Asteraceae</taxon>
        <taxon>Cichorioideae</taxon>
        <taxon>Cichorieae</taxon>
        <taxon>Cichoriinae</taxon>
        <taxon>Cichorium</taxon>
    </lineage>
</organism>
<protein>
    <submittedName>
        <fullName evidence="1">Uncharacterized protein</fullName>
    </submittedName>
</protein>
<evidence type="ECO:0000313" key="2">
    <source>
        <dbReference type="Proteomes" id="UP001055811"/>
    </source>
</evidence>
<reference evidence="2" key="1">
    <citation type="journal article" date="2022" name="Mol. Ecol. Resour.">
        <title>The genomes of chicory, endive, great burdock and yacon provide insights into Asteraceae palaeo-polyploidization history and plant inulin production.</title>
        <authorList>
            <person name="Fan W."/>
            <person name="Wang S."/>
            <person name="Wang H."/>
            <person name="Wang A."/>
            <person name="Jiang F."/>
            <person name="Liu H."/>
            <person name="Zhao H."/>
            <person name="Xu D."/>
            <person name="Zhang Y."/>
        </authorList>
    </citation>
    <scope>NUCLEOTIDE SEQUENCE [LARGE SCALE GENOMIC DNA]</scope>
    <source>
        <strain evidence="2">cv. Punajuju</strain>
    </source>
</reference>
<evidence type="ECO:0000313" key="1">
    <source>
        <dbReference type="EMBL" id="KAI3724208.1"/>
    </source>
</evidence>
<accession>A0ACB9BQJ7</accession>